<dbReference type="RefSeq" id="WP_110716759.1">
    <property type="nucleotide sequence ID" value="NZ_PGFS01000001.1"/>
</dbReference>
<proteinExistence type="predicted"/>
<reference evidence="2" key="1">
    <citation type="journal article" date="2015" name="Antonie Van Leeuwenhoek">
        <title>Comparative 16S rRNA signatures and multilocus sequence analysis for the genus Salinicola and description of Salinicola acroporae sp. nov., isolated from coral Acropora digitifera.</title>
        <authorList>
            <person name="Lepcha R.T."/>
            <person name="Poddar A."/>
            <person name="Schumann P."/>
            <person name="Das S.K."/>
        </authorList>
    </citation>
    <scope>NUCLEOTIDE SEQUENCE</scope>
    <source>
        <strain evidence="2">S4-41</strain>
    </source>
</reference>
<evidence type="ECO:0000313" key="2">
    <source>
        <dbReference type="EMBL" id="MDH4572428.1"/>
    </source>
</evidence>
<organism evidence="2 3">
    <name type="scientific">Salinicola acroporae</name>
    <dbReference type="NCBI Taxonomy" id="1541440"/>
    <lineage>
        <taxon>Bacteria</taxon>
        <taxon>Pseudomonadati</taxon>
        <taxon>Pseudomonadota</taxon>
        <taxon>Gammaproteobacteria</taxon>
        <taxon>Oceanospirillales</taxon>
        <taxon>Halomonadaceae</taxon>
        <taxon>Salinicola</taxon>
    </lineage>
</organism>
<dbReference type="SUPFAM" id="SSF57938">
    <property type="entry name" value="DnaJ/Hsp40 cysteine-rich domain"/>
    <property type="match status" value="1"/>
</dbReference>
<feature type="region of interest" description="Disordered" evidence="1">
    <location>
        <begin position="96"/>
        <end position="116"/>
    </location>
</feature>
<reference evidence="2" key="2">
    <citation type="submission" date="2017-11" db="EMBL/GenBank/DDBJ databases">
        <authorList>
            <person name="Das S.K."/>
        </authorList>
    </citation>
    <scope>NUCLEOTIDE SEQUENCE</scope>
    <source>
        <strain evidence="2">S4-41</strain>
    </source>
</reference>
<feature type="compositionally biased region" description="Basic and acidic residues" evidence="1">
    <location>
        <begin position="96"/>
        <end position="108"/>
    </location>
</feature>
<name>A0ABT6I4N6_9GAMM</name>
<dbReference type="InterPro" id="IPR036410">
    <property type="entry name" value="HSP_DnaJ_Cys-rich_dom_sf"/>
</dbReference>
<dbReference type="EMBL" id="PGFS01000001">
    <property type="protein sequence ID" value="MDH4572428.1"/>
    <property type="molecule type" value="Genomic_DNA"/>
</dbReference>
<protein>
    <recommendedName>
        <fullName evidence="4">Molecular chaperone DnaJ</fullName>
    </recommendedName>
</protein>
<accession>A0ABT6I4N6</accession>
<evidence type="ECO:0000313" key="3">
    <source>
        <dbReference type="Proteomes" id="UP001162135"/>
    </source>
</evidence>
<sequence>MAKSKPLHWKEPETENCPQCNGSGEWRGMFGSGPCAMCDGTGLVGEDGEPLPREDLLAMMRRQRDRIAGKLEEARQHYRQLLHTPGVREALAAEYERKQERQRDEDMAHRKRLRGG</sequence>
<evidence type="ECO:0000256" key="1">
    <source>
        <dbReference type="SAM" id="MobiDB-lite"/>
    </source>
</evidence>
<dbReference type="Proteomes" id="UP001162135">
    <property type="component" value="Unassembled WGS sequence"/>
</dbReference>
<gene>
    <name evidence="2" type="ORF">CUR86_08135</name>
</gene>
<comment type="caution">
    <text evidence="2">The sequence shown here is derived from an EMBL/GenBank/DDBJ whole genome shotgun (WGS) entry which is preliminary data.</text>
</comment>
<keyword evidence="3" id="KW-1185">Reference proteome</keyword>
<evidence type="ECO:0008006" key="4">
    <source>
        <dbReference type="Google" id="ProtNLM"/>
    </source>
</evidence>
<dbReference type="Gene3D" id="6.20.20.10">
    <property type="match status" value="1"/>
</dbReference>